<feature type="transmembrane region" description="Helical" evidence="10">
    <location>
        <begin position="38"/>
        <end position="57"/>
    </location>
</feature>
<dbReference type="EC" id="7.2.2.12" evidence="8"/>
<feature type="domain" description="P-type ATPase A" evidence="11">
    <location>
        <begin position="118"/>
        <end position="217"/>
    </location>
</feature>
<reference evidence="12 15" key="2">
    <citation type="submission" date="2019-09" db="EMBL/GenBank/DDBJ databases">
        <title>Taxonomic organization of the family Brucellaceae based on a phylogenomic approach.</title>
        <authorList>
            <person name="Leclercq S."/>
            <person name="Cloeckaert A."/>
            <person name="Zygmunt M.S."/>
        </authorList>
    </citation>
    <scope>NUCLEOTIDE SEQUENCE [LARGE SCALE GENOMIC DNA]</scope>
    <source>
        <strain evidence="12 15">LUP23</strain>
    </source>
</reference>
<dbReference type="InterPro" id="IPR044492">
    <property type="entry name" value="P_typ_ATPase_HD_dom"/>
</dbReference>
<dbReference type="EMBL" id="WBWF01000003">
    <property type="protein sequence ID" value="KAB2705142.1"/>
    <property type="molecule type" value="Genomic_DNA"/>
</dbReference>
<dbReference type="InterPro" id="IPR018303">
    <property type="entry name" value="ATPase_P-typ_P_site"/>
</dbReference>
<dbReference type="SFLD" id="SFLDF00027">
    <property type="entry name" value="p-type_atpase"/>
    <property type="match status" value="1"/>
</dbReference>
<dbReference type="InterPro" id="IPR059000">
    <property type="entry name" value="ATPase_P-type_domA"/>
</dbReference>
<dbReference type="EMBL" id="NNRN01000053">
    <property type="protein sequence ID" value="OYR26793.1"/>
    <property type="molecule type" value="Genomic_DNA"/>
</dbReference>
<dbReference type="AlphaFoldDB" id="A0A256GI29"/>
<keyword evidence="6 10" id="KW-1133">Transmembrane helix</keyword>
<sequence>MRYLGEDRSKTILLIFALCGLVIGLGLHFSGYSYGARLSWTIATLPVLAALLVEILRSLLRKEFGLDIVAAMSMSAALAFGEMLAASIVALMYTGGAFLESFAEGRARREMHALLSRVPRTTMRYIDDHLDEIAVDTIRPGDRLLIRQGDVIPVDGSVTSVKAFVNTSALTGESLPISLTSGADVLSGSVNAGDAFDIVARHEAKDSTYAGIVRLVEEAQHSKAPMSRLADQWSIGFLIVTVLIAFCAWFFTGDPIRSVAVLVVATPCPLILAVPVALVAGLSRAAHFGVLVKGARPLENMTRINTLVLDKTGTLTDGRPQITSINAQPGLSENDLLRFAASLDQVSKHPMAQALVLAAQRRGINLVLPTDVSELAGDGVAGRVDSKSVVVGGNSFVERQVNAKLSEIPHTEAGAALIAVAIDGSIAGYIIMADPLRGEVVDTLRGLRKDGVKRLVLATGDRAAVAKRITKGLGLDAIYSELSPDQKVLTVLSERKNGPVMMVGDGVNDAPALAAADVGVAMGARGTAASAEAADVVLLVDRIDRLRAGIEIAKRSRRIAVESVVVGIGLSVIAMIVAAFGYLKPVQGALLQEIIDVAVILNALRALRISPNIGKWTSW</sequence>
<dbReference type="NCBIfam" id="TIGR01525">
    <property type="entry name" value="ATPase-IB_hvy"/>
    <property type="match status" value="1"/>
</dbReference>
<dbReference type="InterPro" id="IPR001757">
    <property type="entry name" value="P_typ_ATPase"/>
</dbReference>
<dbReference type="Gene3D" id="3.40.1110.10">
    <property type="entry name" value="Calcium-transporting ATPase, cytoplasmic domain N"/>
    <property type="match status" value="1"/>
</dbReference>
<dbReference type="InterPro" id="IPR027256">
    <property type="entry name" value="P-typ_ATPase_IB"/>
</dbReference>
<dbReference type="GO" id="GO:0046872">
    <property type="term" value="F:metal ion binding"/>
    <property type="evidence" value="ECO:0007669"/>
    <property type="project" value="UniProtKB-KW"/>
</dbReference>
<dbReference type="InterPro" id="IPR023299">
    <property type="entry name" value="ATPase_P-typ_cyto_dom_N"/>
</dbReference>
<dbReference type="Gene3D" id="3.40.50.1000">
    <property type="entry name" value="HAD superfamily/HAD-like"/>
    <property type="match status" value="1"/>
</dbReference>
<keyword evidence="10" id="KW-1003">Cell membrane</keyword>
<feature type="transmembrane region" description="Helical" evidence="10">
    <location>
        <begin position="233"/>
        <end position="252"/>
    </location>
</feature>
<dbReference type="SUPFAM" id="SSF81653">
    <property type="entry name" value="Calcium ATPase, transduction domain A"/>
    <property type="match status" value="1"/>
</dbReference>
<dbReference type="SUPFAM" id="SSF81665">
    <property type="entry name" value="Calcium ATPase, transmembrane domain M"/>
    <property type="match status" value="1"/>
</dbReference>
<comment type="catalytic activity">
    <reaction evidence="9">
        <text>Zn(2+)(in) + ATP + H2O = Zn(2+)(out) + ADP + phosphate + H(+)</text>
        <dbReference type="Rhea" id="RHEA:20621"/>
        <dbReference type="ChEBI" id="CHEBI:15377"/>
        <dbReference type="ChEBI" id="CHEBI:15378"/>
        <dbReference type="ChEBI" id="CHEBI:29105"/>
        <dbReference type="ChEBI" id="CHEBI:30616"/>
        <dbReference type="ChEBI" id="CHEBI:43474"/>
        <dbReference type="ChEBI" id="CHEBI:456216"/>
        <dbReference type="EC" id="7.2.2.12"/>
    </reaction>
</comment>
<dbReference type="GO" id="GO:0005524">
    <property type="term" value="F:ATP binding"/>
    <property type="evidence" value="ECO:0007669"/>
    <property type="project" value="UniProtKB-UniRule"/>
</dbReference>
<protein>
    <recommendedName>
        <fullName evidence="8">P-type Zn(2+) transporter</fullName>
        <ecNumber evidence="8">7.2.2.12</ecNumber>
    </recommendedName>
</protein>
<dbReference type="Gene3D" id="2.70.150.10">
    <property type="entry name" value="Calcium-transporting ATPase, cytoplasmic transduction domain A"/>
    <property type="match status" value="1"/>
</dbReference>
<dbReference type="Pfam" id="PF00122">
    <property type="entry name" value="E1-E2_ATPase"/>
    <property type="match status" value="1"/>
</dbReference>
<dbReference type="PANTHER" id="PTHR48085:SF5">
    <property type="entry name" value="CADMIUM_ZINC-TRANSPORTING ATPASE HMA4-RELATED"/>
    <property type="match status" value="1"/>
</dbReference>
<dbReference type="InterPro" id="IPR023298">
    <property type="entry name" value="ATPase_P-typ_TM_dom_sf"/>
</dbReference>
<keyword evidence="3 10" id="KW-0812">Transmembrane</keyword>
<keyword evidence="7 10" id="KW-0472">Membrane</keyword>
<dbReference type="InterPro" id="IPR023214">
    <property type="entry name" value="HAD_sf"/>
</dbReference>
<evidence type="ECO:0000256" key="6">
    <source>
        <dbReference type="ARBA" id="ARBA00022989"/>
    </source>
</evidence>
<comment type="subcellular location">
    <subcellularLocation>
        <location evidence="10">Cell membrane</location>
    </subcellularLocation>
    <subcellularLocation>
        <location evidence="1">Membrane</location>
    </subcellularLocation>
</comment>
<evidence type="ECO:0000256" key="3">
    <source>
        <dbReference type="ARBA" id="ARBA00022692"/>
    </source>
</evidence>
<feature type="transmembrane region" description="Helical" evidence="10">
    <location>
        <begin position="12"/>
        <end position="32"/>
    </location>
</feature>
<evidence type="ECO:0000313" key="15">
    <source>
        <dbReference type="Proteomes" id="UP000435957"/>
    </source>
</evidence>
<comment type="caution">
    <text evidence="13">The sequence shown here is derived from an EMBL/GenBank/DDBJ whole genome shotgun (WGS) entry which is preliminary data.</text>
</comment>
<evidence type="ECO:0000256" key="10">
    <source>
        <dbReference type="RuleBase" id="RU362081"/>
    </source>
</evidence>
<reference evidence="13 14" key="1">
    <citation type="submission" date="2017-07" db="EMBL/GenBank/DDBJ databases">
        <title>Draft genome of Ochrobactrum lupini type strain LUP21.</title>
        <authorList>
            <person name="Krzyzanowska D.M."/>
            <person name="Jafra S."/>
        </authorList>
    </citation>
    <scope>NUCLEOTIDE SEQUENCE [LARGE SCALE GENOMIC DNA]</scope>
    <source>
        <strain evidence="13 14">LUP21</strain>
    </source>
</reference>
<evidence type="ECO:0000256" key="5">
    <source>
        <dbReference type="ARBA" id="ARBA00022967"/>
    </source>
</evidence>
<evidence type="ECO:0000259" key="11">
    <source>
        <dbReference type="Pfam" id="PF00122"/>
    </source>
</evidence>
<feature type="transmembrane region" description="Helical" evidence="10">
    <location>
        <begin position="564"/>
        <end position="583"/>
    </location>
</feature>
<keyword evidence="4 10" id="KW-0479">Metal-binding</keyword>
<keyword evidence="13" id="KW-0378">Hydrolase</keyword>
<evidence type="ECO:0000256" key="4">
    <source>
        <dbReference type="ARBA" id="ARBA00022723"/>
    </source>
</evidence>
<keyword evidence="5" id="KW-1278">Translocase</keyword>
<evidence type="ECO:0000313" key="12">
    <source>
        <dbReference type="EMBL" id="KAB2705142.1"/>
    </source>
</evidence>
<keyword evidence="10" id="KW-0067">ATP-binding</keyword>
<accession>A0A256GI29</accession>
<keyword evidence="10" id="KW-0547">Nucleotide-binding</keyword>
<dbReference type="PANTHER" id="PTHR48085">
    <property type="entry name" value="CADMIUM/ZINC-TRANSPORTING ATPASE HMA2-RELATED"/>
    <property type="match status" value="1"/>
</dbReference>
<dbReference type="Pfam" id="PF00702">
    <property type="entry name" value="Hydrolase"/>
    <property type="match status" value="1"/>
</dbReference>
<proteinExistence type="inferred from homology"/>
<evidence type="ECO:0000256" key="2">
    <source>
        <dbReference type="ARBA" id="ARBA00006024"/>
    </source>
</evidence>
<dbReference type="SUPFAM" id="SSF56784">
    <property type="entry name" value="HAD-like"/>
    <property type="match status" value="1"/>
</dbReference>
<dbReference type="GO" id="GO:0016463">
    <property type="term" value="F:P-type zinc transporter activity"/>
    <property type="evidence" value="ECO:0007669"/>
    <property type="project" value="UniProtKB-EC"/>
</dbReference>
<comment type="similarity">
    <text evidence="2 10">Belongs to the cation transport ATPase (P-type) (TC 3.A.3) family. Type IB subfamily.</text>
</comment>
<dbReference type="NCBIfam" id="TIGR01494">
    <property type="entry name" value="ATPase_P-type"/>
    <property type="match status" value="1"/>
</dbReference>
<name>A0A256GI29_9HYPH</name>
<dbReference type="InterPro" id="IPR051014">
    <property type="entry name" value="Cation_Transport_ATPase_IB"/>
</dbReference>
<evidence type="ECO:0000313" key="13">
    <source>
        <dbReference type="EMBL" id="OYR26793.1"/>
    </source>
</evidence>
<evidence type="ECO:0000256" key="9">
    <source>
        <dbReference type="ARBA" id="ARBA00047308"/>
    </source>
</evidence>
<keyword evidence="15" id="KW-1185">Reference proteome</keyword>
<dbReference type="RefSeq" id="WP_094514965.1">
    <property type="nucleotide sequence ID" value="NZ_JBHEEP010000002.1"/>
</dbReference>
<dbReference type="Proteomes" id="UP000216363">
    <property type="component" value="Unassembled WGS sequence"/>
</dbReference>
<dbReference type="GO" id="GO:0005886">
    <property type="term" value="C:plasma membrane"/>
    <property type="evidence" value="ECO:0007669"/>
    <property type="project" value="UniProtKB-SubCell"/>
</dbReference>
<dbReference type="SFLD" id="SFLDS00003">
    <property type="entry name" value="Haloacid_Dehalogenase"/>
    <property type="match status" value="1"/>
</dbReference>
<gene>
    <name evidence="13" type="primary">cadA</name>
    <name evidence="13" type="ORF">CES86_3145</name>
    <name evidence="12" type="ORF">F9L03_07115</name>
</gene>
<feature type="transmembrane region" description="Helical" evidence="10">
    <location>
        <begin position="258"/>
        <end position="282"/>
    </location>
</feature>
<dbReference type="NCBIfam" id="TIGR01512">
    <property type="entry name" value="ATPase-IB2_Cd"/>
    <property type="match status" value="1"/>
</dbReference>
<evidence type="ECO:0000256" key="7">
    <source>
        <dbReference type="ARBA" id="ARBA00023136"/>
    </source>
</evidence>
<dbReference type="PRINTS" id="PR00119">
    <property type="entry name" value="CATATPASE"/>
</dbReference>
<dbReference type="SFLD" id="SFLDG00002">
    <property type="entry name" value="C1.7:_P-type_atpase_like"/>
    <property type="match status" value="1"/>
</dbReference>
<feature type="transmembrane region" description="Helical" evidence="10">
    <location>
        <begin position="86"/>
        <end position="103"/>
    </location>
</feature>
<dbReference type="PROSITE" id="PS00154">
    <property type="entry name" value="ATPASE_E1_E2"/>
    <property type="match status" value="1"/>
</dbReference>
<dbReference type="InterPro" id="IPR008250">
    <property type="entry name" value="ATPase_P-typ_transduc_dom_A_sf"/>
</dbReference>
<dbReference type="GO" id="GO:0015086">
    <property type="term" value="F:cadmium ion transmembrane transporter activity"/>
    <property type="evidence" value="ECO:0007669"/>
    <property type="project" value="TreeGrafter"/>
</dbReference>
<dbReference type="Proteomes" id="UP000435957">
    <property type="component" value="Unassembled WGS sequence"/>
</dbReference>
<organism evidence="13 14">
    <name type="scientific">Brucella lupini</name>
    <dbReference type="NCBI Taxonomy" id="255457"/>
    <lineage>
        <taxon>Bacteria</taxon>
        <taxon>Pseudomonadati</taxon>
        <taxon>Pseudomonadota</taxon>
        <taxon>Alphaproteobacteria</taxon>
        <taxon>Hyphomicrobiales</taxon>
        <taxon>Brucellaceae</taxon>
        <taxon>Brucella/Ochrobactrum group</taxon>
        <taxon>Brucella</taxon>
    </lineage>
</organism>
<dbReference type="InterPro" id="IPR036412">
    <property type="entry name" value="HAD-like_sf"/>
</dbReference>
<evidence type="ECO:0000256" key="8">
    <source>
        <dbReference type="ARBA" id="ARBA00039097"/>
    </source>
</evidence>
<dbReference type="GO" id="GO:0016887">
    <property type="term" value="F:ATP hydrolysis activity"/>
    <property type="evidence" value="ECO:0007669"/>
    <property type="project" value="InterPro"/>
</dbReference>
<evidence type="ECO:0000256" key="1">
    <source>
        <dbReference type="ARBA" id="ARBA00004370"/>
    </source>
</evidence>
<evidence type="ECO:0000313" key="14">
    <source>
        <dbReference type="Proteomes" id="UP000216363"/>
    </source>
</evidence>